<dbReference type="RefSeq" id="XP_030843089.1">
    <property type="nucleotide sequence ID" value="XM_030987229.1"/>
</dbReference>
<organism evidence="2 3">
    <name type="scientific">Strongylocentrotus purpuratus</name>
    <name type="common">Purple sea urchin</name>
    <dbReference type="NCBI Taxonomy" id="7668"/>
    <lineage>
        <taxon>Eukaryota</taxon>
        <taxon>Metazoa</taxon>
        <taxon>Echinodermata</taxon>
        <taxon>Eleutherozoa</taxon>
        <taxon>Echinozoa</taxon>
        <taxon>Echinoidea</taxon>
        <taxon>Euechinoidea</taxon>
        <taxon>Echinacea</taxon>
        <taxon>Camarodonta</taxon>
        <taxon>Echinidea</taxon>
        <taxon>Strongylocentrotidae</taxon>
        <taxon>Strongylocentrotus</taxon>
    </lineage>
</organism>
<accession>A0A7M7SZP2</accession>
<protein>
    <submittedName>
        <fullName evidence="2">Uncharacterized protein</fullName>
    </submittedName>
</protein>
<dbReference type="InParanoid" id="A0A7M7SZP2"/>
<evidence type="ECO:0000256" key="1">
    <source>
        <dbReference type="SAM" id="MobiDB-lite"/>
    </source>
</evidence>
<reference evidence="3" key="1">
    <citation type="submission" date="2015-02" db="EMBL/GenBank/DDBJ databases">
        <title>Genome sequencing for Strongylocentrotus purpuratus.</title>
        <authorList>
            <person name="Murali S."/>
            <person name="Liu Y."/>
            <person name="Vee V."/>
            <person name="English A."/>
            <person name="Wang M."/>
            <person name="Skinner E."/>
            <person name="Han Y."/>
            <person name="Muzny D.M."/>
            <person name="Worley K.C."/>
            <person name="Gibbs R.A."/>
        </authorList>
    </citation>
    <scope>NUCLEOTIDE SEQUENCE</scope>
</reference>
<reference evidence="2" key="2">
    <citation type="submission" date="2021-01" db="UniProtKB">
        <authorList>
            <consortium name="EnsemblMetazoa"/>
        </authorList>
    </citation>
    <scope>IDENTIFICATION</scope>
</reference>
<evidence type="ECO:0000313" key="2">
    <source>
        <dbReference type="EnsemblMetazoa" id="XP_030843089"/>
    </source>
</evidence>
<name>A0A7M7SZP2_STRPU</name>
<evidence type="ECO:0000313" key="3">
    <source>
        <dbReference type="Proteomes" id="UP000007110"/>
    </source>
</evidence>
<feature type="region of interest" description="Disordered" evidence="1">
    <location>
        <begin position="1"/>
        <end position="90"/>
    </location>
</feature>
<proteinExistence type="predicted"/>
<dbReference type="KEGG" id="spu:115924623"/>
<feature type="compositionally biased region" description="Low complexity" evidence="1">
    <location>
        <begin position="31"/>
        <end position="55"/>
    </location>
</feature>
<feature type="compositionally biased region" description="Basic and acidic residues" evidence="1">
    <location>
        <begin position="1"/>
        <end position="24"/>
    </location>
</feature>
<dbReference type="Proteomes" id="UP000007110">
    <property type="component" value="Unassembled WGS sequence"/>
</dbReference>
<sequence>MMKGKKNIEVDDRREFVEKREQHLQRRSRLLSEASSSSGTSSERNSLSGSASSLGAVGGPYPPPPSSASAAARKSWLKAGDDDEFDEEDSAKAVKKYCQVNTPMMFSVKSGRTRDFIVSQVLRESSCSNTRHWWMQEAQGINVLPLSSKTQ</sequence>
<dbReference type="AlphaFoldDB" id="A0A7M7SZP2"/>
<keyword evidence="3" id="KW-1185">Reference proteome</keyword>
<dbReference type="EnsemblMetazoa" id="XM_030987229">
    <property type="protein sequence ID" value="XP_030843089"/>
    <property type="gene ID" value="LOC115924623"/>
</dbReference>
<dbReference type="GeneID" id="115924623"/>